<evidence type="ECO:0000313" key="8">
    <source>
        <dbReference type="Proteomes" id="UP000824072"/>
    </source>
</evidence>
<proteinExistence type="inferred from homology"/>
<dbReference type="GO" id="GO:0006012">
    <property type="term" value="P:galactose metabolic process"/>
    <property type="evidence" value="ECO:0007669"/>
    <property type="project" value="InterPro"/>
</dbReference>
<evidence type="ECO:0000256" key="1">
    <source>
        <dbReference type="ARBA" id="ARBA00006566"/>
    </source>
</evidence>
<evidence type="ECO:0000259" key="6">
    <source>
        <dbReference type="Pfam" id="PF10509"/>
    </source>
</evidence>
<dbReference type="GO" id="GO:0005829">
    <property type="term" value="C:cytosol"/>
    <property type="evidence" value="ECO:0007669"/>
    <property type="project" value="TreeGrafter"/>
</dbReference>
<evidence type="ECO:0000259" key="5">
    <source>
        <dbReference type="Pfam" id="PF00288"/>
    </source>
</evidence>
<evidence type="ECO:0000313" key="7">
    <source>
        <dbReference type="EMBL" id="HIU33296.1"/>
    </source>
</evidence>
<dbReference type="AlphaFoldDB" id="A0A9D1LC15"/>
<dbReference type="InterPro" id="IPR000705">
    <property type="entry name" value="Galactokinase"/>
</dbReference>
<keyword evidence="2" id="KW-0547">Nucleotide-binding</keyword>
<dbReference type="GO" id="GO:0004335">
    <property type="term" value="F:galactokinase activity"/>
    <property type="evidence" value="ECO:0007669"/>
    <property type="project" value="InterPro"/>
</dbReference>
<dbReference type="InterPro" id="IPR036554">
    <property type="entry name" value="GHMP_kinase_C_sf"/>
</dbReference>
<evidence type="ECO:0000256" key="3">
    <source>
        <dbReference type="ARBA" id="ARBA00022777"/>
    </source>
</evidence>
<dbReference type="Gene3D" id="3.30.230.10">
    <property type="match status" value="1"/>
</dbReference>
<dbReference type="EMBL" id="DVMU01000042">
    <property type="protein sequence ID" value="HIU33296.1"/>
    <property type="molecule type" value="Genomic_DNA"/>
</dbReference>
<dbReference type="InterPro" id="IPR006206">
    <property type="entry name" value="Mevalonate/galactokinase"/>
</dbReference>
<dbReference type="Pfam" id="PF00288">
    <property type="entry name" value="GHMP_kinases_N"/>
    <property type="match status" value="1"/>
</dbReference>
<comment type="similarity">
    <text evidence="1">Belongs to the GHMP kinase family. GalK subfamily.</text>
</comment>
<dbReference type="PANTHER" id="PTHR10457">
    <property type="entry name" value="MEVALONATE KINASE/GALACTOKINASE"/>
    <property type="match status" value="1"/>
</dbReference>
<keyword evidence="3" id="KW-0808">Transferase</keyword>
<accession>A0A9D1LC15</accession>
<dbReference type="PIRSF" id="PIRSF000530">
    <property type="entry name" value="Galactokinase"/>
    <property type="match status" value="1"/>
</dbReference>
<evidence type="ECO:0000256" key="2">
    <source>
        <dbReference type="ARBA" id="ARBA00022741"/>
    </source>
</evidence>
<gene>
    <name evidence="7" type="ORF">IAB02_01910</name>
</gene>
<dbReference type="Pfam" id="PF10509">
    <property type="entry name" value="GalKase_gal_bdg"/>
    <property type="match status" value="1"/>
</dbReference>
<reference evidence="7" key="1">
    <citation type="submission" date="2020-10" db="EMBL/GenBank/DDBJ databases">
        <authorList>
            <person name="Gilroy R."/>
        </authorList>
    </citation>
    <scope>NUCLEOTIDE SEQUENCE</scope>
    <source>
        <strain evidence="7">ChiHcec3-11533</strain>
    </source>
</reference>
<comment type="caution">
    <text evidence="7">The sequence shown here is derived from an EMBL/GenBank/DDBJ whole genome shotgun (WGS) entry which is preliminary data.</text>
</comment>
<dbReference type="Gene3D" id="3.30.70.890">
    <property type="entry name" value="GHMP kinase, C-terminal domain"/>
    <property type="match status" value="1"/>
</dbReference>
<dbReference type="InterPro" id="IPR014721">
    <property type="entry name" value="Ribsml_uS5_D2-typ_fold_subgr"/>
</dbReference>
<protein>
    <submittedName>
        <fullName evidence="7">Galactokinase</fullName>
    </submittedName>
</protein>
<evidence type="ECO:0000256" key="4">
    <source>
        <dbReference type="ARBA" id="ARBA00022840"/>
    </source>
</evidence>
<dbReference type="PANTHER" id="PTHR10457:SF7">
    <property type="entry name" value="GALACTOKINASE-RELATED"/>
    <property type="match status" value="1"/>
</dbReference>
<keyword evidence="4" id="KW-0067">ATP-binding</keyword>
<dbReference type="InterPro" id="IPR020568">
    <property type="entry name" value="Ribosomal_Su5_D2-typ_SF"/>
</dbReference>
<organism evidence="7 8">
    <name type="scientific">Candidatus Pullichristensenella excrementigallinarum</name>
    <dbReference type="NCBI Taxonomy" id="2840907"/>
    <lineage>
        <taxon>Bacteria</taxon>
        <taxon>Bacillati</taxon>
        <taxon>Bacillota</taxon>
        <taxon>Clostridia</taxon>
        <taxon>Candidatus Pullichristensenella</taxon>
    </lineage>
</organism>
<keyword evidence="3" id="KW-0418">Kinase</keyword>
<dbReference type="SUPFAM" id="SSF55060">
    <property type="entry name" value="GHMP Kinase, C-terminal domain"/>
    <property type="match status" value="1"/>
</dbReference>
<name>A0A9D1LC15_9FIRM</name>
<dbReference type="InterPro" id="IPR019539">
    <property type="entry name" value="GalKase_N"/>
</dbReference>
<feature type="domain" description="Galactokinase N-terminal" evidence="6">
    <location>
        <begin position="34"/>
        <end position="80"/>
    </location>
</feature>
<dbReference type="PRINTS" id="PR00473">
    <property type="entry name" value="GALCTOKINASE"/>
</dbReference>
<sequence length="416" mass="45613">MKVQALLQANSERLKALYGGEIPLARYESLAEIFRGKFGREPEAFVSAPGRTEVIGNHTDHNLGRVLAGAVNLDTLSCVAAREDMRVILYSEGYEAPFELDLEDLEVRAEERETTYALIRGVAARLSQLGYRIGGFEACVTSTVFKGSGLSSSAAFEVLVVAIFDSLFNGWTIDPKLNARISQYAENVYFGKPSGLMDQMASAVGGLVMIDFLPKEAEVEAVKYDFAKKGYVLCVVTAGGDHGDLTAEYAAMPIEMKAVARALGREVLAEVTEEELLEALPRLKNAVPDRAILRAFHFVDETRRTVQAVEALKRDDLQAFLAVEKASGESSWKLLQNLYVPGRDNQEIPLALEMSRRILGEKGAWRMHGGGFAGTILAFVPISMFEQYRERMDSVFGAGATVPLSIRPEGAVCIRE</sequence>
<dbReference type="GO" id="GO:0005524">
    <property type="term" value="F:ATP binding"/>
    <property type="evidence" value="ECO:0007669"/>
    <property type="project" value="UniProtKB-KW"/>
</dbReference>
<feature type="domain" description="GHMP kinase N-terminal" evidence="5">
    <location>
        <begin position="118"/>
        <end position="206"/>
    </location>
</feature>
<dbReference type="PRINTS" id="PR00959">
    <property type="entry name" value="MEVGALKINASE"/>
</dbReference>
<dbReference type="SUPFAM" id="SSF54211">
    <property type="entry name" value="Ribosomal protein S5 domain 2-like"/>
    <property type="match status" value="1"/>
</dbReference>
<reference evidence="7" key="2">
    <citation type="journal article" date="2021" name="PeerJ">
        <title>Extensive microbial diversity within the chicken gut microbiome revealed by metagenomics and culture.</title>
        <authorList>
            <person name="Gilroy R."/>
            <person name="Ravi A."/>
            <person name="Getino M."/>
            <person name="Pursley I."/>
            <person name="Horton D.L."/>
            <person name="Alikhan N.F."/>
            <person name="Baker D."/>
            <person name="Gharbi K."/>
            <person name="Hall N."/>
            <person name="Watson M."/>
            <person name="Adriaenssens E.M."/>
            <person name="Foster-Nyarko E."/>
            <person name="Jarju S."/>
            <person name="Secka A."/>
            <person name="Antonio M."/>
            <person name="Oren A."/>
            <person name="Chaudhuri R.R."/>
            <person name="La Ragione R."/>
            <person name="Hildebrand F."/>
            <person name="Pallen M.J."/>
        </authorList>
    </citation>
    <scope>NUCLEOTIDE SEQUENCE</scope>
    <source>
        <strain evidence="7">ChiHcec3-11533</strain>
    </source>
</reference>
<dbReference type="Proteomes" id="UP000824072">
    <property type="component" value="Unassembled WGS sequence"/>
</dbReference>
<dbReference type="InterPro" id="IPR006204">
    <property type="entry name" value="GHMP_kinase_N_dom"/>
</dbReference>